<dbReference type="GO" id="GO:0046340">
    <property type="term" value="P:diacylglycerol catabolic process"/>
    <property type="evidence" value="ECO:0007669"/>
    <property type="project" value="TreeGrafter"/>
</dbReference>
<comment type="catalytic activity">
    <reaction evidence="13">
        <text>a 1,2-diacyl-sn-glycerol + H2O = a 2-acylglycerol + a fatty acid + H(+)</text>
        <dbReference type="Rhea" id="RHEA:33275"/>
        <dbReference type="ChEBI" id="CHEBI:15377"/>
        <dbReference type="ChEBI" id="CHEBI:15378"/>
        <dbReference type="ChEBI" id="CHEBI:17389"/>
        <dbReference type="ChEBI" id="CHEBI:17815"/>
        <dbReference type="ChEBI" id="CHEBI:28868"/>
        <dbReference type="EC" id="3.1.1.116"/>
    </reaction>
    <physiologicalReaction direction="left-to-right" evidence="13">
        <dbReference type="Rhea" id="RHEA:33276"/>
    </physiologicalReaction>
</comment>
<sequence>MFQLAFDIVSLALPESYRNLLIDFNLISSSKTQSQTNPAYIHFNDFKNDHLTNQSSRFDAQLIASSSSSSNQINSLTIQPAYQLSPRATQDLISRLDATPPILPQNVANIITMATIAARLGLRSTSFFAELVVESIRYTTNTTVGLTRRALTTAVGGARSNHLTSPDCFRELTENDMELTYFQLLDRYTNLGIYTVHHIFTLSELFAMAGLNLTQSAISTGFSTAEASVKVMDSIFGSNESSRALSAIIMLVRREFLHDPRFTPSHINTLTGLISLTKAMTAFACLQLATSRRSMANMKMRVVWDATVMDEAEVETSIFGNANMDYDLGTRAAEVLIREAKALREERAQSAALQNKLDSVPSSAVPELIQTPHAIANKDQAHQNYRVTETQTTSASGNTWHKDQGLTSATRWSISRSNSHTSVPILTCTDSEGTNLFGSDDTSDEDSQVDQTNSEKHDLVPNSYEPIPLKELVNPNEHDASLYQITTTITTTTATTVCPVNDINSKSNPSSGYERLQAFHSCQRPTYSGTMSVVAESETGSQSVTTPTDDTFDVLDHPIRSNSPPTITSQPAPFEAESIENDQKDLLKEPSTLTIETPVQTEVQSNNNHQITRAFSPNSKPPQSCYPPNSLVTNLSYFMKFSSAAYGQQFLRVMGLGSDSFNYPNTRKHSGNHHAFASHVGLPVDQILYSSFADSKPTLGNSVLSPLVHYIAVDHSVKSIVLTCRGTLGLSDILVDLTCQYEPIMVEGGDSEKAYLAHSGMLHSALRLRHQSSLVHQELKQALLDHPDYGLIITGHSLGGGVASLLAVLFSTRSEVYLNELSSAESSTDSPRPQLPIITKFVTSFKSGLPHGRPIHCYCYGPPAVSSIDLSEYLVGLVTAVCNGIDVVPTLSLGVLHDFKNVAVSIYDEEKISGEIVSKVIGLYSRKIKSEKLNECFNTSTSTGTTENGNGKENENGNGKEKGKDQEEDGPELSDWFWSLKSTMKAASDSEKLYPPGEVWHVEKYEVYPNLKEEEEMKKKETENSSSLETPTNDDPTEGEAIEKKSWVKPNPNGMITVAKSWLKFGKLEASLKKINGISGSGSGSGSGFGSSGKVKKRGGKRVVLRRCDDLVARFSEPIFGKSMFHDHLPTQYEIALGVLEEAINPKIKKKKT</sequence>
<protein>
    <recommendedName>
        <fullName evidence="14">sn-1-specific diacylglycerol lipase</fullName>
        <ecNumber evidence="14">3.1.1.116</ecNumber>
    </recommendedName>
</protein>
<dbReference type="Gene3D" id="3.40.50.1820">
    <property type="entry name" value="alpha/beta hydrolase"/>
    <property type="match status" value="1"/>
</dbReference>
<evidence type="ECO:0000256" key="1">
    <source>
        <dbReference type="ARBA" id="ARBA00001913"/>
    </source>
</evidence>
<evidence type="ECO:0000256" key="8">
    <source>
        <dbReference type="ARBA" id="ARBA00022837"/>
    </source>
</evidence>
<evidence type="ECO:0000256" key="3">
    <source>
        <dbReference type="ARBA" id="ARBA00022475"/>
    </source>
</evidence>
<dbReference type="eggNOG" id="KOG2088">
    <property type="taxonomic scope" value="Eukaryota"/>
</dbReference>
<evidence type="ECO:0000259" key="16">
    <source>
        <dbReference type="Pfam" id="PF01764"/>
    </source>
</evidence>
<evidence type="ECO:0000256" key="11">
    <source>
        <dbReference type="ARBA" id="ARBA00023098"/>
    </source>
</evidence>
<feature type="region of interest" description="Disordered" evidence="15">
    <location>
        <begin position="1014"/>
        <end position="1039"/>
    </location>
</feature>
<comment type="subcellular location">
    <subcellularLocation>
        <location evidence="2">Cell membrane</location>
        <topology evidence="2">Multi-pass membrane protein</topology>
    </subcellularLocation>
</comment>
<keyword evidence="11" id="KW-0443">Lipid metabolism</keyword>
<evidence type="ECO:0000256" key="4">
    <source>
        <dbReference type="ARBA" id="ARBA00022553"/>
    </source>
</evidence>
<dbReference type="GeneID" id="18932889"/>
<feature type="compositionally biased region" description="Basic and acidic residues" evidence="15">
    <location>
        <begin position="1014"/>
        <end position="1023"/>
    </location>
</feature>
<keyword evidence="6" id="KW-0479">Metal-binding</keyword>
<dbReference type="AlphaFoldDB" id="F4RDL4"/>
<keyword evidence="9" id="KW-0442">Lipid degradation</keyword>
<dbReference type="OrthoDB" id="438440at2759"/>
<dbReference type="GO" id="GO:0005886">
    <property type="term" value="C:plasma membrane"/>
    <property type="evidence" value="ECO:0007669"/>
    <property type="project" value="UniProtKB-SubCell"/>
</dbReference>
<dbReference type="InParanoid" id="F4RDL4"/>
<dbReference type="PANTHER" id="PTHR45792">
    <property type="entry name" value="DIACYLGLYCEROL LIPASE HOMOLOG-RELATED"/>
    <property type="match status" value="1"/>
</dbReference>
<evidence type="ECO:0000256" key="15">
    <source>
        <dbReference type="SAM" id="MobiDB-lite"/>
    </source>
</evidence>
<name>F4RDL4_MELLP</name>
<dbReference type="Proteomes" id="UP000001072">
    <property type="component" value="Unassembled WGS sequence"/>
</dbReference>
<feature type="compositionally biased region" description="Basic and acidic residues" evidence="15">
    <location>
        <begin position="950"/>
        <end position="965"/>
    </location>
</feature>
<dbReference type="InterPro" id="IPR029058">
    <property type="entry name" value="AB_hydrolase_fold"/>
</dbReference>
<organism evidence="18">
    <name type="scientific">Melampsora larici-populina (strain 98AG31 / pathotype 3-4-7)</name>
    <name type="common">Poplar leaf rust fungus</name>
    <dbReference type="NCBI Taxonomy" id="747676"/>
    <lineage>
        <taxon>Eukaryota</taxon>
        <taxon>Fungi</taxon>
        <taxon>Dikarya</taxon>
        <taxon>Basidiomycota</taxon>
        <taxon>Pucciniomycotina</taxon>
        <taxon>Pucciniomycetes</taxon>
        <taxon>Pucciniales</taxon>
        <taxon>Melampsoraceae</taxon>
        <taxon>Melampsora</taxon>
    </lineage>
</organism>
<feature type="compositionally biased region" description="Polar residues" evidence="15">
    <location>
        <begin position="560"/>
        <end position="571"/>
    </location>
</feature>
<dbReference type="VEuPathDB" id="FungiDB:MELLADRAFT_77122"/>
<feature type="compositionally biased region" description="Low complexity" evidence="15">
    <location>
        <begin position="938"/>
        <end position="949"/>
    </location>
</feature>
<keyword evidence="7" id="KW-0378">Hydrolase</keyword>
<feature type="compositionally biased region" description="Polar residues" evidence="15">
    <location>
        <begin position="1024"/>
        <end position="1034"/>
    </location>
</feature>
<feature type="region of interest" description="Disordered" evidence="15">
    <location>
        <begin position="432"/>
        <end position="462"/>
    </location>
</feature>
<evidence type="ECO:0000256" key="9">
    <source>
        <dbReference type="ARBA" id="ARBA00022963"/>
    </source>
</evidence>
<dbReference type="CDD" id="cd00519">
    <property type="entry name" value="Lipase_3"/>
    <property type="match status" value="1"/>
</dbReference>
<dbReference type="HOGENOM" id="CLU_001871_0_0_1"/>
<dbReference type="GO" id="GO:0019369">
    <property type="term" value="P:arachidonate metabolic process"/>
    <property type="evidence" value="ECO:0007669"/>
    <property type="project" value="TreeGrafter"/>
</dbReference>
<evidence type="ECO:0000256" key="12">
    <source>
        <dbReference type="ARBA" id="ARBA00023136"/>
    </source>
</evidence>
<evidence type="ECO:0000256" key="5">
    <source>
        <dbReference type="ARBA" id="ARBA00022692"/>
    </source>
</evidence>
<evidence type="ECO:0000256" key="14">
    <source>
        <dbReference type="ARBA" id="ARBA00026104"/>
    </source>
</evidence>
<dbReference type="GO" id="GO:0046872">
    <property type="term" value="F:metal ion binding"/>
    <property type="evidence" value="ECO:0007669"/>
    <property type="project" value="UniProtKB-KW"/>
</dbReference>
<dbReference type="GO" id="GO:0016298">
    <property type="term" value="F:lipase activity"/>
    <property type="evidence" value="ECO:0007669"/>
    <property type="project" value="TreeGrafter"/>
</dbReference>
<dbReference type="InterPro" id="IPR052214">
    <property type="entry name" value="DAG_Lipase-Related"/>
</dbReference>
<keyword evidence="3" id="KW-1003">Cell membrane</keyword>
<feature type="domain" description="Fungal lipase-type" evidence="16">
    <location>
        <begin position="721"/>
        <end position="815"/>
    </location>
</feature>
<dbReference type="KEGG" id="mlr:MELLADRAFT_77122"/>
<evidence type="ECO:0000256" key="13">
    <source>
        <dbReference type="ARBA" id="ARBA00024531"/>
    </source>
</evidence>
<feature type="region of interest" description="Disordered" evidence="15">
    <location>
        <begin position="938"/>
        <end position="972"/>
    </location>
</feature>
<keyword evidence="4" id="KW-0597">Phosphoprotein</keyword>
<dbReference type="EC" id="3.1.1.116" evidence="14"/>
<evidence type="ECO:0000256" key="6">
    <source>
        <dbReference type="ARBA" id="ARBA00022723"/>
    </source>
</evidence>
<feature type="compositionally biased region" description="Polar residues" evidence="15">
    <location>
        <begin position="538"/>
        <end position="549"/>
    </location>
</feature>
<dbReference type="InterPro" id="IPR002921">
    <property type="entry name" value="Fungal_lipase-type"/>
</dbReference>
<dbReference type="EMBL" id="GL883097">
    <property type="protein sequence ID" value="EGG09588.1"/>
    <property type="molecule type" value="Genomic_DNA"/>
</dbReference>
<gene>
    <name evidence="17" type="ORF">MELLADRAFT_77122</name>
</gene>
<evidence type="ECO:0000313" key="18">
    <source>
        <dbReference type="Proteomes" id="UP000001072"/>
    </source>
</evidence>
<keyword evidence="12" id="KW-0472">Membrane</keyword>
<keyword evidence="18" id="KW-1185">Reference proteome</keyword>
<feature type="region of interest" description="Disordered" evidence="15">
    <location>
        <begin position="538"/>
        <end position="572"/>
    </location>
</feature>
<evidence type="ECO:0000256" key="7">
    <source>
        <dbReference type="ARBA" id="ARBA00022801"/>
    </source>
</evidence>
<reference evidence="18" key="1">
    <citation type="journal article" date="2011" name="Proc. Natl. Acad. Sci. U.S.A.">
        <title>Obligate biotrophy features unraveled by the genomic analysis of rust fungi.</title>
        <authorList>
            <person name="Duplessis S."/>
            <person name="Cuomo C.A."/>
            <person name="Lin Y.-C."/>
            <person name="Aerts A."/>
            <person name="Tisserant E."/>
            <person name="Veneault-Fourrey C."/>
            <person name="Joly D.L."/>
            <person name="Hacquard S."/>
            <person name="Amselem J."/>
            <person name="Cantarel B.L."/>
            <person name="Chiu R."/>
            <person name="Coutinho P.M."/>
            <person name="Feau N."/>
            <person name="Field M."/>
            <person name="Frey P."/>
            <person name="Gelhaye E."/>
            <person name="Goldberg J."/>
            <person name="Grabherr M.G."/>
            <person name="Kodira C.D."/>
            <person name="Kohler A."/>
            <person name="Kuees U."/>
            <person name="Lindquist E.A."/>
            <person name="Lucas S.M."/>
            <person name="Mago R."/>
            <person name="Mauceli E."/>
            <person name="Morin E."/>
            <person name="Murat C."/>
            <person name="Pangilinan J.L."/>
            <person name="Park R."/>
            <person name="Pearson M."/>
            <person name="Quesneville H."/>
            <person name="Rouhier N."/>
            <person name="Sakthikumar S."/>
            <person name="Salamov A.A."/>
            <person name="Schmutz J."/>
            <person name="Selles B."/>
            <person name="Shapiro H."/>
            <person name="Tanguay P."/>
            <person name="Tuskan G.A."/>
            <person name="Henrissat B."/>
            <person name="Van de Peer Y."/>
            <person name="Rouze P."/>
            <person name="Ellis J.G."/>
            <person name="Dodds P.N."/>
            <person name="Schein J.E."/>
            <person name="Zhong S."/>
            <person name="Hamelin R.C."/>
            <person name="Grigoriev I.V."/>
            <person name="Szabo L.J."/>
            <person name="Martin F."/>
        </authorList>
    </citation>
    <scope>NUCLEOTIDE SEQUENCE [LARGE SCALE GENOMIC DNA]</scope>
    <source>
        <strain evidence="18">98AG31 / pathotype 3-4-7</strain>
    </source>
</reference>
<accession>F4RDL4</accession>
<keyword evidence="8" id="KW-0106">Calcium</keyword>
<dbReference type="Pfam" id="PF01764">
    <property type="entry name" value="Lipase_3"/>
    <property type="match status" value="1"/>
</dbReference>
<comment type="cofactor">
    <cofactor evidence="1">
        <name>Ca(2+)</name>
        <dbReference type="ChEBI" id="CHEBI:29108"/>
    </cofactor>
</comment>
<evidence type="ECO:0000256" key="2">
    <source>
        <dbReference type="ARBA" id="ARBA00004651"/>
    </source>
</evidence>
<dbReference type="PANTHER" id="PTHR45792:SF7">
    <property type="entry name" value="PUTATIVE (AFU_ORTHOLOGUE AFUA_6G02710)-RELATED"/>
    <property type="match status" value="1"/>
</dbReference>
<keyword evidence="5" id="KW-0812">Transmembrane</keyword>
<keyword evidence="10" id="KW-1133">Transmembrane helix</keyword>
<proteinExistence type="predicted"/>
<evidence type="ECO:0000313" key="17">
    <source>
        <dbReference type="EMBL" id="EGG09588.1"/>
    </source>
</evidence>
<evidence type="ECO:0000256" key="10">
    <source>
        <dbReference type="ARBA" id="ARBA00022989"/>
    </source>
</evidence>
<dbReference type="SUPFAM" id="SSF53474">
    <property type="entry name" value="alpha/beta-Hydrolases"/>
    <property type="match status" value="1"/>
</dbReference>
<dbReference type="RefSeq" id="XP_007407315.1">
    <property type="nucleotide sequence ID" value="XM_007407253.1"/>
</dbReference>